<evidence type="ECO:0000256" key="7">
    <source>
        <dbReference type="SAM" id="Phobius"/>
    </source>
</evidence>
<feature type="transmembrane region" description="Helical" evidence="7">
    <location>
        <begin position="247"/>
        <end position="270"/>
    </location>
</feature>
<dbReference type="PANTHER" id="PTHR33048:SF96">
    <property type="entry name" value="INTEGRAL MEMBRANE PROTEIN"/>
    <property type="match status" value="1"/>
</dbReference>
<comment type="subcellular location">
    <subcellularLocation>
        <location evidence="1">Membrane</location>
        <topology evidence="1">Multi-pass membrane protein</topology>
    </subcellularLocation>
</comment>
<evidence type="ECO:0000256" key="1">
    <source>
        <dbReference type="ARBA" id="ARBA00004141"/>
    </source>
</evidence>
<evidence type="ECO:0000256" key="6">
    <source>
        <dbReference type="SAM" id="MobiDB-lite"/>
    </source>
</evidence>
<reference evidence="9 10" key="1">
    <citation type="submission" date="2024-01" db="EMBL/GenBank/DDBJ databases">
        <authorList>
            <person name="Allen C."/>
            <person name="Tagirdzhanova G."/>
        </authorList>
    </citation>
    <scope>NUCLEOTIDE SEQUENCE [LARGE SCALE GENOMIC DNA]</scope>
</reference>
<feature type="transmembrane region" description="Helical" evidence="7">
    <location>
        <begin position="121"/>
        <end position="140"/>
    </location>
</feature>
<protein>
    <recommendedName>
        <fullName evidence="8">Rhodopsin domain-containing protein</fullName>
    </recommendedName>
</protein>
<evidence type="ECO:0000313" key="9">
    <source>
        <dbReference type="EMBL" id="CAK7235048.1"/>
    </source>
</evidence>
<feature type="region of interest" description="Disordered" evidence="6">
    <location>
        <begin position="280"/>
        <end position="333"/>
    </location>
</feature>
<dbReference type="Pfam" id="PF20684">
    <property type="entry name" value="Fung_rhodopsin"/>
    <property type="match status" value="1"/>
</dbReference>
<organism evidence="9 10">
    <name type="scientific">Sporothrix bragantina</name>
    <dbReference type="NCBI Taxonomy" id="671064"/>
    <lineage>
        <taxon>Eukaryota</taxon>
        <taxon>Fungi</taxon>
        <taxon>Dikarya</taxon>
        <taxon>Ascomycota</taxon>
        <taxon>Pezizomycotina</taxon>
        <taxon>Sordariomycetes</taxon>
        <taxon>Sordariomycetidae</taxon>
        <taxon>Ophiostomatales</taxon>
        <taxon>Ophiostomataceae</taxon>
        <taxon>Sporothrix</taxon>
    </lineage>
</organism>
<keyword evidence="2 7" id="KW-0812">Transmembrane</keyword>
<feature type="transmembrane region" description="Helical" evidence="7">
    <location>
        <begin position="175"/>
        <end position="197"/>
    </location>
</feature>
<comment type="caution">
    <text evidence="9">The sequence shown here is derived from an EMBL/GenBank/DDBJ whole genome shotgun (WGS) entry which is preliminary data.</text>
</comment>
<gene>
    <name evidence="9" type="ORF">SBRCBS47491_009157</name>
</gene>
<keyword evidence="4 7" id="KW-0472">Membrane</keyword>
<feature type="transmembrane region" description="Helical" evidence="7">
    <location>
        <begin position="44"/>
        <end position="68"/>
    </location>
</feature>
<feature type="compositionally biased region" description="Gly residues" evidence="6">
    <location>
        <begin position="301"/>
        <end position="315"/>
    </location>
</feature>
<evidence type="ECO:0000256" key="3">
    <source>
        <dbReference type="ARBA" id="ARBA00022989"/>
    </source>
</evidence>
<dbReference type="Proteomes" id="UP001642406">
    <property type="component" value="Unassembled WGS sequence"/>
</dbReference>
<feature type="domain" description="Rhodopsin" evidence="8">
    <location>
        <begin position="27"/>
        <end position="272"/>
    </location>
</feature>
<evidence type="ECO:0000256" key="5">
    <source>
        <dbReference type="ARBA" id="ARBA00038359"/>
    </source>
</evidence>
<proteinExistence type="inferred from homology"/>
<sequence length="358" mass="39253">MAVDDRGPQLAAVLISFLVLSIVSTILRCYSMGVILKRFYIEDWLAVITICFYCVYTAAGLVSVHYGVGQHVVNVTPENRVNAVLWRWIGSLLYICISTATKYVVGLFLLRICSHCRWQRITIWVLLAVVTIFNIMYLFFDIFSCHPIEHQWTRYADPAPAGICNATSFATVTTYVAAFLNVVADWVLAVLPSYLVWQAKMERRKKISVSAVLALGSIASIATIVRIPYADGYLSTPDFLYTFTDLAIWSTLEIGIALTASSLATLTPLFRKIKFFSSSSRAGESGTRGTRPSYVRTGGQTRAGGASGGVDGGGDNNNAANVDGNGSGFDSDLELQPMERLSSGSDSRLKGAWRFEQV</sequence>
<keyword evidence="3 7" id="KW-1133">Transmembrane helix</keyword>
<keyword evidence="10" id="KW-1185">Reference proteome</keyword>
<evidence type="ECO:0000256" key="2">
    <source>
        <dbReference type="ARBA" id="ARBA00022692"/>
    </source>
</evidence>
<evidence type="ECO:0000259" key="8">
    <source>
        <dbReference type="Pfam" id="PF20684"/>
    </source>
</evidence>
<comment type="similarity">
    <text evidence="5">Belongs to the SAT4 family.</text>
</comment>
<accession>A0ABP0CSH2</accession>
<dbReference type="InterPro" id="IPR052337">
    <property type="entry name" value="SAT4-like"/>
</dbReference>
<name>A0ABP0CSH2_9PEZI</name>
<dbReference type="PANTHER" id="PTHR33048">
    <property type="entry name" value="PTH11-LIKE INTEGRAL MEMBRANE PROTEIN (AFU_ORTHOLOGUE AFUA_5G11245)"/>
    <property type="match status" value="1"/>
</dbReference>
<evidence type="ECO:0000313" key="10">
    <source>
        <dbReference type="Proteomes" id="UP001642406"/>
    </source>
</evidence>
<dbReference type="EMBL" id="CAWUHC010000136">
    <property type="protein sequence ID" value="CAK7235048.1"/>
    <property type="molecule type" value="Genomic_DNA"/>
</dbReference>
<feature type="transmembrane region" description="Helical" evidence="7">
    <location>
        <begin position="88"/>
        <end position="109"/>
    </location>
</feature>
<dbReference type="InterPro" id="IPR049326">
    <property type="entry name" value="Rhodopsin_dom_fungi"/>
</dbReference>
<feature type="transmembrane region" description="Helical" evidence="7">
    <location>
        <begin position="12"/>
        <end position="32"/>
    </location>
</feature>
<feature type="transmembrane region" description="Helical" evidence="7">
    <location>
        <begin position="209"/>
        <end position="227"/>
    </location>
</feature>
<evidence type="ECO:0000256" key="4">
    <source>
        <dbReference type="ARBA" id="ARBA00023136"/>
    </source>
</evidence>